<feature type="compositionally biased region" description="Basic residues" evidence="1">
    <location>
        <begin position="1"/>
        <end position="17"/>
    </location>
</feature>
<dbReference type="Pfam" id="PF04037">
    <property type="entry name" value="DUF382"/>
    <property type="match status" value="1"/>
</dbReference>
<feature type="compositionally biased region" description="Basic and acidic residues" evidence="1">
    <location>
        <begin position="18"/>
        <end position="68"/>
    </location>
</feature>
<gene>
    <name evidence="3" type="ORF">CANVERA_P0728</name>
</gene>
<protein>
    <recommendedName>
        <fullName evidence="2">PSP proline-rich domain-containing protein</fullName>
    </recommendedName>
</protein>
<dbReference type="OrthoDB" id="10260794at2759"/>
<sequence length="470" mass="54340">MSIKRSKNQLRREKAKQRKIESKDVGEDVGKDVGKDAKDIEKETGLQNGDEIKNNQDAMPEKDSKEEPVVDQEPTINLDTNSELFKQYKSILNKFKPKEQPQQQPQQQLPKSSSKRDKIQVFNQSDTSSSESEPEESEPKLSKRQLRKISKPPLSKLKLSTNYPEIVDWSDADSKDPYLLISIKSHPNIIQVPSHWNSKKDYLSSRKGFDKMPFQLPSFIKETGIEEMRQVNDRSLRQSQREKTQVRMGKLDIDYEKLYNAFFRNQFISRPRLFPFGELYEEGKEISDSLNKVVAGIRPGVLSSKLRKALGMPENDQSIAPAWITIMKEIGKPPAYENLIIPGIDCDYKNSGYIDKDNDVNKSDFVYFGKINNLVESESESESESEEEEEEEDESENEKEEEEEVKEEVEEVNELKEEVEEVKEEVKEKSTFEILSELPAEPKNLYKVLKENKNDDLSITGHSYQSDFEF</sequence>
<proteinExistence type="predicted"/>
<evidence type="ECO:0000313" key="4">
    <source>
        <dbReference type="Proteomes" id="UP001152885"/>
    </source>
</evidence>
<evidence type="ECO:0000256" key="1">
    <source>
        <dbReference type="SAM" id="MobiDB-lite"/>
    </source>
</evidence>
<comment type="caution">
    <text evidence="3">The sequence shown here is derived from an EMBL/GenBank/DDBJ whole genome shotgun (WGS) entry which is preliminary data.</text>
</comment>
<reference evidence="3" key="1">
    <citation type="submission" date="2022-12" db="EMBL/GenBank/DDBJ databases">
        <authorList>
            <person name="Brejova B."/>
        </authorList>
    </citation>
    <scope>NUCLEOTIDE SEQUENCE</scope>
</reference>
<dbReference type="PANTHER" id="PTHR12785">
    <property type="entry name" value="SPLICING FACTOR 3B"/>
    <property type="match status" value="1"/>
</dbReference>
<dbReference type="InterPro" id="IPR006568">
    <property type="entry name" value="PSP_pro-rich"/>
</dbReference>
<feature type="region of interest" description="Disordered" evidence="1">
    <location>
        <begin position="376"/>
        <end position="432"/>
    </location>
</feature>
<feature type="compositionally biased region" description="Acidic residues" evidence="1">
    <location>
        <begin position="377"/>
        <end position="423"/>
    </location>
</feature>
<keyword evidence="4" id="KW-1185">Reference proteome</keyword>
<feature type="region of interest" description="Disordered" evidence="1">
    <location>
        <begin position="1"/>
        <end position="149"/>
    </location>
</feature>
<dbReference type="PANTHER" id="PTHR12785:SF6">
    <property type="entry name" value="SPLICING FACTOR 3B SUBUNIT 2"/>
    <property type="match status" value="1"/>
</dbReference>
<dbReference type="Pfam" id="PF04046">
    <property type="entry name" value="PSP"/>
    <property type="match status" value="1"/>
</dbReference>
<dbReference type="GO" id="GO:0005634">
    <property type="term" value="C:nucleus"/>
    <property type="evidence" value="ECO:0007669"/>
    <property type="project" value="InterPro"/>
</dbReference>
<accession>A0A9W4X8N0</accession>
<feature type="compositionally biased region" description="Polar residues" evidence="1">
    <location>
        <begin position="74"/>
        <end position="84"/>
    </location>
</feature>
<feature type="compositionally biased region" description="Low complexity" evidence="1">
    <location>
        <begin position="100"/>
        <end position="112"/>
    </location>
</feature>
<dbReference type="SMART" id="SM00581">
    <property type="entry name" value="PSP"/>
    <property type="match status" value="1"/>
</dbReference>
<feature type="domain" description="PSP proline-rich" evidence="2">
    <location>
        <begin position="294"/>
        <end position="350"/>
    </location>
</feature>
<dbReference type="Proteomes" id="UP001152885">
    <property type="component" value="Unassembled WGS sequence"/>
</dbReference>
<dbReference type="EMBL" id="CANTUO010000001">
    <property type="protein sequence ID" value="CAI5756211.1"/>
    <property type="molecule type" value="Genomic_DNA"/>
</dbReference>
<name>A0A9W4X8N0_9ASCO</name>
<dbReference type="InterPro" id="IPR052584">
    <property type="entry name" value="U2_snRNP_Complex_Component"/>
</dbReference>
<dbReference type="AlphaFoldDB" id="A0A9W4X8N0"/>
<evidence type="ECO:0000259" key="2">
    <source>
        <dbReference type="SMART" id="SM00581"/>
    </source>
</evidence>
<organism evidence="3 4">
    <name type="scientific">Candida verbasci</name>
    <dbReference type="NCBI Taxonomy" id="1227364"/>
    <lineage>
        <taxon>Eukaryota</taxon>
        <taxon>Fungi</taxon>
        <taxon>Dikarya</taxon>
        <taxon>Ascomycota</taxon>
        <taxon>Saccharomycotina</taxon>
        <taxon>Pichiomycetes</taxon>
        <taxon>Debaryomycetaceae</taxon>
        <taxon>Candida/Lodderomyces clade</taxon>
        <taxon>Candida</taxon>
    </lineage>
</organism>
<evidence type="ECO:0000313" key="3">
    <source>
        <dbReference type="EMBL" id="CAI5756211.1"/>
    </source>
</evidence>
<dbReference type="InterPro" id="IPR007180">
    <property type="entry name" value="DUF382"/>
</dbReference>